<dbReference type="InterPro" id="IPR016181">
    <property type="entry name" value="Acyl_CoA_acyltransferase"/>
</dbReference>
<keyword evidence="2 5" id="KW-0808">Transferase</keyword>
<accession>A0A4Q1BCT1</accession>
<dbReference type="EMBL" id="SDIL01000132">
    <property type="protein sequence ID" value="RXK35534.1"/>
    <property type="molecule type" value="Genomic_DNA"/>
</dbReference>
<comment type="caution">
    <text evidence="5">The sequence shown here is derived from an EMBL/GenBank/DDBJ whole genome shotgun (WGS) entry which is preliminary data.</text>
</comment>
<protein>
    <submittedName>
        <fullName evidence="5">Acetyltransferase</fullName>
    </submittedName>
</protein>
<dbReference type="STRING" id="5217.A0A4Q1BCT1"/>
<gene>
    <name evidence="5" type="ORF">M231_07213</name>
</gene>
<evidence type="ECO:0000313" key="6">
    <source>
        <dbReference type="Proteomes" id="UP000289152"/>
    </source>
</evidence>
<dbReference type="GO" id="GO:0008080">
    <property type="term" value="F:N-acetyltransferase activity"/>
    <property type="evidence" value="ECO:0007669"/>
    <property type="project" value="TreeGrafter"/>
</dbReference>
<dbReference type="Proteomes" id="UP000289152">
    <property type="component" value="Unassembled WGS sequence"/>
</dbReference>
<keyword evidence="3" id="KW-0012">Acyltransferase</keyword>
<feature type="domain" description="N-acetyltransferase" evidence="4">
    <location>
        <begin position="7"/>
        <end position="172"/>
    </location>
</feature>
<dbReference type="AlphaFoldDB" id="A0A4Q1BCT1"/>
<name>A0A4Q1BCT1_TREME</name>
<comment type="similarity">
    <text evidence="1">Belongs to the acetyltransferase family.</text>
</comment>
<evidence type="ECO:0000256" key="3">
    <source>
        <dbReference type="ARBA" id="ARBA00023315"/>
    </source>
</evidence>
<dbReference type="FunFam" id="3.40.630.30:FF:000064">
    <property type="entry name" value="GNAT family acetyltransferase"/>
    <property type="match status" value="1"/>
</dbReference>
<evidence type="ECO:0000256" key="2">
    <source>
        <dbReference type="ARBA" id="ARBA00022679"/>
    </source>
</evidence>
<dbReference type="SUPFAM" id="SSF55729">
    <property type="entry name" value="Acyl-CoA N-acyltransferases (Nat)"/>
    <property type="match status" value="1"/>
</dbReference>
<evidence type="ECO:0000256" key="1">
    <source>
        <dbReference type="ARBA" id="ARBA00008694"/>
    </source>
</evidence>
<sequence>MSDIAAYKIRRATEDDIPNILQLIIDLAVYEKEPDAVVATPELLKKNVFQDHYAEVLLVHDIGPSGNEVETVGMALYFFTFSTWLGAPGIYLEDLYVKPEHRAHGLGRRLFGELGAVAKERGCQRIEWRVLKWNQPSIDFYVERLKADNLSEWDTMRIEGDERINKLIEMRQ</sequence>
<dbReference type="CDD" id="cd04301">
    <property type="entry name" value="NAT_SF"/>
    <property type="match status" value="1"/>
</dbReference>
<dbReference type="InParanoid" id="A0A4Q1BCT1"/>
<evidence type="ECO:0000259" key="4">
    <source>
        <dbReference type="PROSITE" id="PS51186"/>
    </source>
</evidence>
<dbReference type="InterPro" id="IPR051016">
    <property type="entry name" value="Diverse_Substrate_AcTransf"/>
</dbReference>
<dbReference type="PROSITE" id="PS51186">
    <property type="entry name" value="GNAT"/>
    <property type="match status" value="1"/>
</dbReference>
<organism evidence="5 6">
    <name type="scientific">Tremella mesenterica</name>
    <name type="common">Jelly fungus</name>
    <dbReference type="NCBI Taxonomy" id="5217"/>
    <lineage>
        <taxon>Eukaryota</taxon>
        <taxon>Fungi</taxon>
        <taxon>Dikarya</taxon>
        <taxon>Basidiomycota</taxon>
        <taxon>Agaricomycotina</taxon>
        <taxon>Tremellomycetes</taxon>
        <taxon>Tremellales</taxon>
        <taxon>Tremellaceae</taxon>
        <taxon>Tremella</taxon>
    </lineage>
</organism>
<dbReference type="PANTHER" id="PTHR10545">
    <property type="entry name" value="DIAMINE N-ACETYLTRANSFERASE"/>
    <property type="match status" value="1"/>
</dbReference>
<dbReference type="VEuPathDB" id="FungiDB:TREMEDRAFT_25423"/>
<evidence type="ECO:0000313" key="5">
    <source>
        <dbReference type="EMBL" id="RXK35534.1"/>
    </source>
</evidence>
<dbReference type="PANTHER" id="PTHR10545:SF29">
    <property type="entry name" value="GH14572P-RELATED"/>
    <property type="match status" value="1"/>
</dbReference>
<dbReference type="Pfam" id="PF00583">
    <property type="entry name" value="Acetyltransf_1"/>
    <property type="match status" value="1"/>
</dbReference>
<reference evidence="5 6" key="1">
    <citation type="submission" date="2016-06" db="EMBL/GenBank/DDBJ databases">
        <title>Evolution of pathogenesis and genome organization in the Tremellales.</title>
        <authorList>
            <person name="Cuomo C."/>
            <person name="Litvintseva A."/>
            <person name="Heitman J."/>
            <person name="Chen Y."/>
            <person name="Sun S."/>
            <person name="Springer D."/>
            <person name="Dromer F."/>
            <person name="Young S."/>
            <person name="Zeng Q."/>
            <person name="Chapman S."/>
            <person name="Gujja S."/>
            <person name="Saif S."/>
            <person name="Birren B."/>
        </authorList>
    </citation>
    <scope>NUCLEOTIDE SEQUENCE [LARGE SCALE GENOMIC DNA]</scope>
    <source>
        <strain evidence="5 6">ATCC 28783</strain>
    </source>
</reference>
<proteinExistence type="inferred from homology"/>
<keyword evidence="6" id="KW-1185">Reference proteome</keyword>
<dbReference type="OrthoDB" id="7305308at2759"/>
<dbReference type="InterPro" id="IPR000182">
    <property type="entry name" value="GNAT_dom"/>
</dbReference>
<dbReference type="FunCoup" id="A0A4Q1BCT1">
    <property type="interactions" value="49"/>
</dbReference>
<dbReference type="Gene3D" id="3.40.630.30">
    <property type="match status" value="1"/>
</dbReference>